<keyword evidence="5" id="KW-0472">Membrane</keyword>
<evidence type="ECO:0000256" key="3">
    <source>
        <dbReference type="ARBA" id="ARBA00023163"/>
    </source>
</evidence>
<reference evidence="7" key="1">
    <citation type="submission" date="2019-02" db="EMBL/GenBank/DDBJ databases">
        <title>Functional characterization of genes in oilseed rape.</title>
        <authorList>
            <person name="Zhao P."/>
            <person name="Wang X."/>
            <person name="Li Y."/>
            <person name="Xin Y."/>
            <person name="Gao S."/>
            <person name="Yang B."/>
            <person name="Jiang Y."/>
        </authorList>
    </citation>
    <scope>NUCLEOTIDE SEQUENCE</scope>
</reference>
<evidence type="ECO:0000313" key="7">
    <source>
        <dbReference type="EMBL" id="QCH03341.1"/>
    </source>
</evidence>
<proteinExistence type="evidence at transcript level"/>
<dbReference type="SUPFAM" id="SSF101941">
    <property type="entry name" value="NAC domain"/>
    <property type="match status" value="1"/>
</dbReference>
<evidence type="ECO:0000256" key="1">
    <source>
        <dbReference type="ARBA" id="ARBA00023015"/>
    </source>
</evidence>
<dbReference type="InterPro" id="IPR003441">
    <property type="entry name" value="NAC-dom"/>
</dbReference>
<dbReference type="EMBL" id="MK571823">
    <property type="protein sequence ID" value="QCH03341.1"/>
    <property type="molecule type" value="mRNA"/>
</dbReference>
<evidence type="ECO:0000256" key="2">
    <source>
        <dbReference type="ARBA" id="ARBA00023125"/>
    </source>
</evidence>
<evidence type="ECO:0000256" key="5">
    <source>
        <dbReference type="SAM" id="Phobius"/>
    </source>
</evidence>
<dbReference type="GO" id="GO:0000976">
    <property type="term" value="F:transcription cis-regulatory region binding"/>
    <property type="evidence" value="ECO:0007669"/>
    <property type="project" value="UniProtKB-ARBA"/>
</dbReference>
<keyword evidence="3" id="KW-0804">Transcription</keyword>
<gene>
    <name evidence="7" type="primary">NAC40.1</name>
</gene>
<dbReference type="PANTHER" id="PTHR31744:SF210">
    <property type="entry name" value="NAC DOMAIN-CONTAINING PROTEIN 86-LIKE"/>
    <property type="match status" value="1"/>
</dbReference>
<dbReference type="Gene3D" id="2.170.150.80">
    <property type="entry name" value="NAC domain"/>
    <property type="match status" value="1"/>
</dbReference>
<sequence>MVSKEAEMSIAVSALFPGFRFSPTDVELISYYLRRKIEGDENSVAVIAEVEIYKFEPWDLPGESKLKSENEWFYFCARGRKYPHGSQSRRATELGYWKATGKERSVKAGNQIVGTKRTLVFHIGRAPRGERTEWIMHEYCIHGASQDALVVCRLRKNADFRASSSQRQMEDGLVQDDDYVGQTGGSEREKKSYLVDEPEQLQISNGDIAESSNVVEYQDDTNDDCYAEILNDDIIKLDEEAVKANQAFRPNYPTQHETIFTEASSSKQMSECGTKKESKQTMNSYALFRIRNDSTASSSGWRIPNPLTHIKKDDTQRVTKNVLATTVFLTILMSVLFTVLTGRDRD</sequence>
<dbReference type="InterPro" id="IPR036093">
    <property type="entry name" value="NAC_dom_sf"/>
</dbReference>
<organism evidence="7">
    <name type="scientific">Brassica napus</name>
    <name type="common">Rape</name>
    <dbReference type="NCBI Taxonomy" id="3708"/>
    <lineage>
        <taxon>Eukaryota</taxon>
        <taxon>Viridiplantae</taxon>
        <taxon>Streptophyta</taxon>
        <taxon>Embryophyta</taxon>
        <taxon>Tracheophyta</taxon>
        <taxon>Spermatophyta</taxon>
        <taxon>Magnoliopsida</taxon>
        <taxon>eudicotyledons</taxon>
        <taxon>Gunneridae</taxon>
        <taxon>Pentapetalae</taxon>
        <taxon>rosids</taxon>
        <taxon>malvids</taxon>
        <taxon>Brassicales</taxon>
        <taxon>Brassicaceae</taxon>
        <taxon>Brassiceae</taxon>
        <taxon>Brassica</taxon>
    </lineage>
</organism>
<dbReference type="PANTHER" id="PTHR31744">
    <property type="entry name" value="PROTEIN CUP-SHAPED COTYLEDON 2-RELATED"/>
    <property type="match status" value="1"/>
</dbReference>
<protein>
    <submittedName>
        <fullName evidence="7">NAC transcription factor 40</fullName>
    </submittedName>
</protein>
<dbReference type="Pfam" id="PF02365">
    <property type="entry name" value="NAM"/>
    <property type="match status" value="1"/>
</dbReference>
<accession>A0A4Y5JVW6</accession>
<keyword evidence="1" id="KW-0805">Transcription regulation</keyword>
<dbReference type="GO" id="GO:0006355">
    <property type="term" value="P:regulation of DNA-templated transcription"/>
    <property type="evidence" value="ECO:0007669"/>
    <property type="project" value="InterPro"/>
</dbReference>
<keyword evidence="5" id="KW-1133">Transmembrane helix</keyword>
<evidence type="ECO:0000256" key="4">
    <source>
        <dbReference type="ARBA" id="ARBA00023242"/>
    </source>
</evidence>
<keyword evidence="4" id="KW-0539">Nucleus</keyword>
<evidence type="ECO:0000259" key="6">
    <source>
        <dbReference type="PROSITE" id="PS51005"/>
    </source>
</evidence>
<keyword evidence="2" id="KW-0238">DNA-binding</keyword>
<feature type="transmembrane region" description="Helical" evidence="5">
    <location>
        <begin position="322"/>
        <end position="340"/>
    </location>
</feature>
<dbReference type="FunFam" id="2.170.150.80:FF:000006">
    <property type="entry name" value="NAC domain-containing protein 100-like"/>
    <property type="match status" value="1"/>
</dbReference>
<dbReference type="PROSITE" id="PS51005">
    <property type="entry name" value="NAC"/>
    <property type="match status" value="1"/>
</dbReference>
<name>A0A4Y5JVW6_BRANA</name>
<keyword evidence="5" id="KW-0812">Transmembrane</keyword>
<dbReference type="AlphaFoldDB" id="A0A4Y5JVW6"/>
<feature type="domain" description="NAC" evidence="6">
    <location>
        <begin position="15"/>
        <end position="157"/>
    </location>
</feature>